<dbReference type="Proteomes" id="UP001147695">
    <property type="component" value="Unassembled WGS sequence"/>
</dbReference>
<dbReference type="AlphaFoldDB" id="A0A9W9UEV0"/>
<proteinExistence type="predicted"/>
<evidence type="ECO:0000313" key="3">
    <source>
        <dbReference type="EMBL" id="KAJ5335082.1"/>
    </source>
</evidence>
<name>A0A9W9UEV0_PENBR</name>
<evidence type="ECO:0000256" key="1">
    <source>
        <dbReference type="SAM" id="MobiDB-lite"/>
    </source>
</evidence>
<gene>
    <name evidence="3" type="ORF">N7452_007485</name>
</gene>
<sequence>MQYNVLSLLLAITCLATATNGASIDPALESLYSVPTWVVEAMNSAEPTAWASSFSVRLVSARCDERRDHAAWYTNLPESVQEFESTKLAAIGSYGSTATQDWATFTESSATATATATATSKSTSSSSSSSGASSISVATGGAPSATGDVLLGLAGAAGILGLAIAL</sequence>
<protein>
    <submittedName>
        <fullName evidence="3">Uncharacterized protein</fullName>
    </submittedName>
</protein>
<feature type="signal peptide" evidence="2">
    <location>
        <begin position="1"/>
        <end position="21"/>
    </location>
</feature>
<evidence type="ECO:0000256" key="2">
    <source>
        <dbReference type="SAM" id="SignalP"/>
    </source>
</evidence>
<feature type="chain" id="PRO_5040878476" evidence="2">
    <location>
        <begin position="22"/>
        <end position="166"/>
    </location>
</feature>
<reference evidence="3" key="2">
    <citation type="journal article" date="2023" name="IMA Fungus">
        <title>Comparative genomic study of the Penicillium genus elucidates a diverse pangenome and 15 lateral gene transfer events.</title>
        <authorList>
            <person name="Petersen C."/>
            <person name="Sorensen T."/>
            <person name="Nielsen M.R."/>
            <person name="Sondergaard T.E."/>
            <person name="Sorensen J.L."/>
            <person name="Fitzpatrick D.A."/>
            <person name="Frisvad J.C."/>
            <person name="Nielsen K.L."/>
        </authorList>
    </citation>
    <scope>NUCLEOTIDE SEQUENCE</scope>
    <source>
        <strain evidence="3">IBT 35673</strain>
    </source>
</reference>
<evidence type="ECO:0000313" key="4">
    <source>
        <dbReference type="Proteomes" id="UP001147695"/>
    </source>
</evidence>
<feature type="region of interest" description="Disordered" evidence="1">
    <location>
        <begin position="117"/>
        <end position="137"/>
    </location>
</feature>
<reference evidence="3" key="1">
    <citation type="submission" date="2022-12" db="EMBL/GenBank/DDBJ databases">
        <authorList>
            <person name="Petersen C."/>
        </authorList>
    </citation>
    <scope>NUCLEOTIDE SEQUENCE</scope>
    <source>
        <strain evidence="3">IBT 35673</strain>
    </source>
</reference>
<keyword evidence="2" id="KW-0732">Signal</keyword>
<accession>A0A9W9UEV0</accession>
<comment type="caution">
    <text evidence="3">The sequence shown here is derived from an EMBL/GenBank/DDBJ whole genome shotgun (WGS) entry which is preliminary data.</text>
</comment>
<dbReference type="EMBL" id="JAPZBQ010000004">
    <property type="protein sequence ID" value="KAJ5335082.1"/>
    <property type="molecule type" value="Genomic_DNA"/>
</dbReference>
<organism evidence="3 4">
    <name type="scientific">Penicillium brevicompactum</name>
    <dbReference type="NCBI Taxonomy" id="5074"/>
    <lineage>
        <taxon>Eukaryota</taxon>
        <taxon>Fungi</taxon>
        <taxon>Dikarya</taxon>
        <taxon>Ascomycota</taxon>
        <taxon>Pezizomycotina</taxon>
        <taxon>Eurotiomycetes</taxon>
        <taxon>Eurotiomycetidae</taxon>
        <taxon>Eurotiales</taxon>
        <taxon>Aspergillaceae</taxon>
        <taxon>Penicillium</taxon>
    </lineage>
</organism>